<keyword evidence="14" id="KW-0961">Cell wall biogenesis/degradation</keyword>
<comment type="similarity">
    <text evidence="2 14">Belongs to the UppP family.</text>
</comment>
<evidence type="ECO:0000256" key="3">
    <source>
        <dbReference type="ARBA" id="ARBA00012374"/>
    </source>
</evidence>
<dbReference type="Pfam" id="PF02673">
    <property type="entry name" value="BacA"/>
    <property type="match status" value="1"/>
</dbReference>
<feature type="transmembrane region" description="Helical" evidence="14">
    <location>
        <begin position="204"/>
        <end position="225"/>
    </location>
</feature>
<feature type="transmembrane region" description="Helical" evidence="14">
    <location>
        <begin position="271"/>
        <end position="290"/>
    </location>
</feature>
<evidence type="ECO:0000256" key="7">
    <source>
        <dbReference type="ARBA" id="ARBA00022801"/>
    </source>
</evidence>
<comment type="subcellular location">
    <subcellularLocation>
        <location evidence="1 14">Cell membrane</location>
        <topology evidence="1 14">Multi-pass membrane protein</topology>
    </subcellularLocation>
</comment>
<evidence type="ECO:0000256" key="8">
    <source>
        <dbReference type="ARBA" id="ARBA00022989"/>
    </source>
</evidence>
<evidence type="ECO:0000313" key="15">
    <source>
        <dbReference type="EMBL" id="MDQ0454375.1"/>
    </source>
</evidence>
<dbReference type="GO" id="GO:0050380">
    <property type="term" value="F:undecaprenyl-diphosphatase activity"/>
    <property type="evidence" value="ECO:0007669"/>
    <property type="project" value="UniProtKB-EC"/>
</dbReference>
<dbReference type="PANTHER" id="PTHR30622:SF4">
    <property type="entry name" value="UNDECAPRENYL-DIPHOSPHATASE"/>
    <property type="match status" value="1"/>
</dbReference>
<keyword evidence="7 14" id="KW-0378">Hydrolase</keyword>
<proteinExistence type="inferred from homology"/>
<dbReference type="EC" id="3.6.1.27" evidence="3 14"/>
<evidence type="ECO:0000256" key="10">
    <source>
        <dbReference type="ARBA" id="ARBA00023251"/>
    </source>
</evidence>
<sequence>MTDAACVVGSATGFVDLGYGQTVFLGVLQGITELVPVSSSAHMRIVPALLGWPDPGAAFSAAMQMAALVGVVSYFWRDIYGLASGSVTALKRRDFESFSFQLVLWIAISTIPIVIAGLALSHSLNSCGSPLRSIWAVGLACLVMGLLLAATEILAKHRRSMPDVRPLDLLLIGLAQAGALIPGVSRSGATITAALSLGFKREEAARISFLLGLPAIALAGLKELWELHKLSLDGHGWALLAVGLIAGGLSSLIAIWGLMRFLERFSTWPFVIYRILLGLALIAGAATGLIV</sequence>
<keyword evidence="9 14" id="KW-0472">Membrane</keyword>
<keyword evidence="10 14" id="KW-0046">Antibiotic resistance</keyword>
<feature type="transmembrane region" description="Helical" evidence="14">
    <location>
        <begin position="57"/>
        <end position="76"/>
    </location>
</feature>
<dbReference type="EMBL" id="JAUSWH010000001">
    <property type="protein sequence ID" value="MDQ0454375.1"/>
    <property type="molecule type" value="Genomic_DNA"/>
</dbReference>
<evidence type="ECO:0000313" key="16">
    <source>
        <dbReference type="Proteomes" id="UP001235269"/>
    </source>
</evidence>
<organism evidence="15 16">
    <name type="scientific">Rhizobium paknamense</name>
    <dbReference type="NCBI Taxonomy" id="1206817"/>
    <lineage>
        <taxon>Bacteria</taxon>
        <taxon>Pseudomonadati</taxon>
        <taxon>Pseudomonadota</taxon>
        <taxon>Alphaproteobacteria</taxon>
        <taxon>Hyphomicrobiales</taxon>
        <taxon>Rhizobiaceae</taxon>
        <taxon>Rhizobium/Agrobacterium group</taxon>
        <taxon>Rhizobium</taxon>
    </lineage>
</organism>
<comment type="catalytic activity">
    <reaction evidence="13 14">
        <text>di-trans,octa-cis-undecaprenyl diphosphate + H2O = di-trans,octa-cis-undecaprenyl phosphate + phosphate + H(+)</text>
        <dbReference type="Rhea" id="RHEA:28094"/>
        <dbReference type="ChEBI" id="CHEBI:15377"/>
        <dbReference type="ChEBI" id="CHEBI:15378"/>
        <dbReference type="ChEBI" id="CHEBI:43474"/>
        <dbReference type="ChEBI" id="CHEBI:58405"/>
        <dbReference type="ChEBI" id="CHEBI:60392"/>
        <dbReference type="EC" id="3.6.1.27"/>
    </reaction>
</comment>
<feature type="transmembrane region" description="Helical" evidence="14">
    <location>
        <begin position="237"/>
        <end position="259"/>
    </location>
</feature>
<comment type="function">
    <text evidence="14">Catalyzes the dephosphorylation of undecaprenyl diphosphate (UPP). Confers resistance to bacitracin.</text>
</comment>
<accession>A0ABU0I811</accession>
<gene>
    <name evidence="14" type="primary">uppP</name>
    <name evidence="15" type="ORF">QO005_000690</name>
</gene>
<evidence type="ECO:0000256" key="9">
    <source>
        <dbReference type="ARBA" id="ARBA00023136"/>
    </source>
</evidence>
<dbReference type="RefSeq" id="WP_307156553.1">
    <property type="nucleotide sequence ID" value="NZ_JAUSWH010000001.1"/>
</dbReference>
<keyword evidence="14" id="KW-0573">Peptidoglycan synthesis</keyword>
<evidence type="ECO:0000256" key="13">
    <source>
        <dbReference type="ARBA" id="ARBA00047594"/>
    </source>
</evidence>
<dbReference type="InterPro" id="IPR003824">
    <property type="entry name" value="UppP"/>
</dbReference>
<keyword evidence="16" id="KW-1185">Reference proteome</keyword>
<comment type="miscellaneous">
    <text evidence="14">Bacitracin is thought to be involved in the inhibition of peptidoglycan synthesis by sequestering undecaprenyl diphosphate, thereby reducing the pool of lipid carrier available.</text>
</comment>
<protein>
    <recommendedName>
        <fullName evidence="4 14">Undecaprenyl-diphosphatase</fullName>
        <ecNumber evidence="3 14">3.6.1.27</ecNumber>
    </recommendedName>
    <alternativeName>
        <fullName evidence="12 14">Bacitracin resistance protein</fullName>
    </alternativeName>
    <alternativeName>
        <fullName evidence="11 14">Undecaprenyl pyrophosphate phosphatase</fullName>
    </alternativeName>
</protein>
<reference evidence="15 16" key="1">
    <citation type="submission" date="2023-07" db="EMBL/GenBank/DDBJ databases">
        <title>Genomic Encyclopedia of Type Strains, Phase IV (KMG-IV): sequencing the most valuable type-strain genomes for metagenomic binning, comparative biology and taxonomic classification.</title>
        <authorList>
            <person name="Goeker M."/>
        </authorList>
    </citation>
    <scope>NUCLEOTIDE SEQUENCE [LARGE SCALE GENOMIC DNA]</scope>
    <source>
        <strain evidence="15 16">DSM 100301</strain>
    </source>
</reference>
<dbReference type="PANTHER" id="PTHR30622">
    <property type="entry name" value="UNDECAPRENYL-DIPHOSPHATASE"/>
    <property type="match status" value="1"/>
</dbReference>
<evidence type="ECO:0000256" key="5">
    <source>
        <dbReference type="ARBA" id="ARBA00022475"/>
    </source>
</evidence>
<evidence type="ECO:0000256" key="4">
    <source>
        <dbReference type="ARBA" id="ARBA00021581"/>
    </source>
</evidence>
<name>A0ABU0I811_9HYPH</name>
<feature type="transmembrane region" description="Helical" evidence="14">
    <location>
        <begin position="133"/>
        <end position="155"/>
    </location>
</feature>
<keyword evidence="14" id="KW-0133">Cell shape</keyword>
<evidence type="ECO:0000256" key="2">
    <source>
        <dbReference type="ARBA" id="ARBA00010621"/>
    </source>
</evidence>
<comment type="caution">
    <text evidence="15">The sequence shown here is derived from an EMBL/GenBank/DDBJ whole genome shotgun (WGS) entry which is preliminary data.</text>
</comment>
<keyword evidence="6 14" id="KW-0812">Transmembrane</keyword>
<feature type="transmembrane region" description="Helical" evidence="14">
    <location>
        <begin position="97"/>
        <end position="121"/>
    </location>
</feature>
<keyword evidence="5 14" id="KW-1003">Cell membrane</keyword>
<evidence type="ECO:0000256" key="14">
    <source>
        <dbReference type="HAMAP-Rule" id="MF_01006"/>
    </source>
</evidence>
<keyword evidence="8 14" id="KW-1133">Transmembrane helix</keyword>
<evidence type="ECO:0000256" key="6">
    <source>
        <dbReference type="ARBA" id="ARBA00022692"/>
    </source>
</evidence>
<dbReference type="Proteomes" id="UP001235269">
    <property type="component" value="Unassembled WGS sequence"/>
</dbReference>
<evidence type="ECO:0000256" key="11">
    <source>
        <dbReference type="ARBA" id="ARBA00032707"/>
    </source>
</evidence>
<dbReference type="HAMAP" id="MF_01006">
    <property type="entry name" value="Undec_diphosphatase"/>
    <property type="match status" value="1"/>
</dbReference>
<evidence type="ECO:0000256" key="1">
    <source>
        <dbReference type="ARBA" id="ARBA00004651"/>
    </source>
</evidence>
<evidence type="ECO:0000256" key="12">
    <source>
        <dbReference type="ARBA" id="ARBA00032932"/>
    </source>
</evidence>